<reference evidence="7" key="1">
    <citation type="submission" date="2023-10" db="EMBL/GenBank/DDBJ databases">
        <authorList>
            <person name="Chen Y."/>
            <person name="Shah S."/>
            <person name="Dougan E. K."/>
            <person name="Thang M."/>
            <person name="Chan C."/>
        </authorList>
    </citation>
    <scope>NUCLEOTIDE SEQUENCE [LARGE SCALE GENOMIC DNA]</scope>
</reference>
<evidence type="ECO:0000256" key="1">
    <source>
        <dbReference type="ARBA" id="ARBA00022723"/>
    </source>
</evidence>
<gene>
    <name evidence="7" type="ORF">PCOR1329_LOCUS19218</name>
</gene>
<evidence type="ECO:0000313" key="8">
    <source>
        <dbReference type="Proteomes" id="UP001189429"/>
    </source>
</evidence>
<dbReference type="Gene3D" id="3.40.50.300">
    <property type="entry name" value="P-loop containing nucleotide triphosphate hydrolases"/>
    <property type="match status" value="1"/>
</dbReference>
<protein>
    <recommendedName>
        <fullName evidence="6">EngB-type G domain-containing protein</fullName>
    </recommendedName>
</protein>
<name>A0ABN9RB65_9DINO</name>
<evidence type="ECO:0000256" key="4">
    <source>
        <dbReference type="ARBA" id="ARBA00023134"/>
    </source>
</evidence>
<dbReference type="CDD" id="cd01876">
    <property type="entry name" value="YihA_EngB"/>
    <property type="match status" value="1"/>
</dbReference>
<accession>A0ABN9RB65</accession>
<dbReference type="InterPro" id="IPR030393">
    <property type="entry name" value="G_ENGB_dom"/>
</dbReference>
<dbReference type="PROSITE" id="PS51706">
    <property type="entry name" value="G_ENGB"/>
    <property type="match status" value="1"/>
</dbReference>
<keyword evidence="8" id="KW-1185">Reference proteome</keyword>
<dbReference type="InterPro" id="IPR027417">
    <property type="entry name" value="P-loop_NTPase"/>
</dbReference>
<evidence type="ECO:0000313" key="7">
    <source>
        <dbReference type="EMBL" id="CAK0816173.1"/>
    </source>
</evidence>
<keyword evidence="2" id="KW-0547">Nucleotide-binding</keyword>
<sequence>MVGDANLDHIVEPKKRMQRTIMNAVAFRLREATLDGVQEHYRAWLRQAGGAGAGSYSCVPQPGNQVVGGRSEICDILRRFVKAHIDPRALREQRLGNLRLLTLADATVDDEDERAKRRRYAGFNISPRVLELGSRLGDSAQAPVRMLAVMAFGESRAPVLTAGRAPAGRGSPAAPRAGRALHLGRRRRAARARRGAGVGARRPRAGAAVRARGAPSAPAPARGARGARGAPGAAGGAAGARAHGALCGALAACARGAAAAGAAVGLVRMRVAPWLREPRDLDEARGFHDKRRVEEKWGVFASPIRQKPLKDRLNEVTPYQDIVDEVETKFFGKGGMKRARHAPQIMLRPGQKKPKPTALDLQADDMKHSKFFRFASAGLTETSEWPEPRARYPEVAFAGRSNVGKSSLLNKMAMFGSVAKISSIPGETKRAVWYRNEKMRLDLIDLPGYGYADRAVLFGPAAIEFVMQRTSLKALYVLIDARHGFKRADHDWLGELGNKGPMKQIVLTKCDLVTPKELIKMASLVRSDLEGHKRIERKLMMVCTPWGHGLHELRQDICKRCDRSEKPKKGQRYDADPLLLSSAEVNEMSVPLPSSDGWDSVMGNDPPDETEYLKKMIVESKPGDPIRDPTSEIRRVAARVKRGKKHI</sequence>
<dbReference type="EMBL" id="CAUYUJ010006115">
    <property type="protein sequence ID" value="CAK0816173.1"/>
    <property type="molecule type" value="Genomic_DNA"/>
</dbReference>
<comment type="caution">
    <text evidence="7">The sequence shown here is derived from an EMBL/GenBank/DDBJ whole genome shotgun (WGS) entry which is preliminary data.</text>
</comment>
<keyword evidence="3" id="KW-0460">Magnesium</keyword>
<proteinExistence type="predicted"/>
<evidence type="ECO:0000256" key="2">
    <source>
        <dbReference type="ARBA" id="ARBA00022741"/>
    </source>
</evidence>
<keyword evidence="1" id="KW-0479">Metal-binding</keyword>
<feature type="domain" description="EngB-type G" evidence="6">
    <location>
        <begin position="391"/>
        <end position="563"/>
    </location>
</feature>
<feature type="compositionally biased region" description="Low complexity" evidence="5">
    <location>
        <begin position="163"/>
        <end position="181"/>
    </location>
</feature>
<evidence type="ECO:0000256" key="3">
    <source>
        <dbReference type="ARBA" id="ARBA00022842"/>
    </source>
</evidence>
<evidence type="ECO:0000256" key="5">
    <source>
        <dbReference type="SAM" id="MobiDB-lite"/>
    </source>
</evidence>
<dbReference type="Proteomes" id="UP001189429">
    <property type="component" value="Unassembled WGS sequence"/>
</dbReference>
<dbReference type="SUPFAM" id="SSF52540">
    <property type="entry name" value="P-loop containing nucleoside triphosphate hydrolases"/>
    <property type="match status" value="1"/>
</dbReference>
<organism evidence="7 8">
    <name type="scientific">Prorocentrum cordatum</name>
    <dbReference type="NCBI Taxonomy" id="2364126"/>
    <lineage>
        <taxon>Eukaryota</taxon>
        <taxon>Sar</taxon>
        <taxon>Alveolata</taxon>
        <taxon>Dinophyceae</taxon>
        <taxon>Prorocentrales</taxon>
        <taxon>Prorocentraceae</taxon>
        <taxon>Prorocentrum</taxon>
    </lineage>
</organism>
<dbReference type="InterPro" id="IPR006073">
    <property type="entry name" value="GTP-bd"/>
</dbReference>
<keyword evidence="4" id="KW-0342">GTP-binding</keyword>
<feature type="compositionally biased region" description="Basic residues" evidence="5">
    <location>
        <begin position="182"/>
        <end position="194"/>
    </location>
</feature>
<evidence type="ECO:0000259" key="6">
    <source>
        <dbReference type="PROSITE" id="PS51706"/>
    </source>
</evidence>
<dbReference type="Pfam" id="PF01926">
    <property type="entry name" value="MMR_HSR1"/>
    <property type="match status" value="1"/>
</dbReference>
<feature type="compositionally biased region" description="Low complexity" evidence="5">
    <location>
        <begin position="205"/>
        <end position="231"/>
    </location>
</feature>
<feature type="region of interest" description="Disordered" evidence="5">
    <location>
        <begin position="163"/>
        <end position="238"/>
    </location>
</feature>
<dbReference type="PANTHER" id="PTHR11649">
    <property type="entry name" value="MSS1/TRME-RELATED GTP-BINDING PROTEIN"/>
    <property type="match status" value="1"/>
</dbReference>
<dbReference type="PANTHER" id="PTHR11649:SF13">
    <property type="entry name" value="ENGB-TYPE G DOMAIN-CONTAINING PROTEIN"/>
    <property type="match status" value="1"/>
</dbReference>